<dbReference type="EMBL" id="CP001337">
    <property type="protein sequence ID" value="ACL23064.1"/>
    <property type="molecule type" value="Genomic_DNA"/>
</dbReference>
<dbReference type="NCBIfam" id="NF038402">
    <property type="entry name" value="TroA_like"/>
    <property type="match status" value="1"/>
</dbReference>
<dbReference type="eggNOG" id="COG0614">
    <property type="taxonomic scope" value="Bacteria"/>
</dbReference>
<dbReference type="InterPro" id="IPR054828">
    <property type="entry name" value="Vit_B12_bind_prot"/>
</dbReference>
<dbReference type="STRING" id="326427.Cagg_0112"/>
<dbReference type="RefSeq" id="WP_012615430.1">
    <property type="nucleotide sequence ID" value="NC_011831.1"/>
</dbReference>
<reference evidence="4" key="1">
    <citation type="submission" date="2008-12" db="EMBL/GenBank/DDBJ databases">
        <title>Complete sequence of Chloroflexus aggregans DSM 9485.</title>
        <authorList>
            <consortium name="US DOE Joint Genome Institute"/>
            <person name="Lucas S."/>
            <person name="Copeland A."/>
            <person name="Lapidus A."/>
            <person name="Glavina del Rio T."/>
            <person name="Dalin E."/>
            <person name="Tice H."/>
            <person name="Pitluck S."/>
            <person name="Foster B."/>
            <person name="Larimer F."/>
            <person name="Land M."/>
            <person name="Hauser L."/>
            <person name="Kyrpides N."/>
            <person name="Mikhailova N."/>
            <person name="Bryant D."/>
            <person name="Richardson P."/>
        </authorList>
    </citation>
    <scope>NUCLEOTIDE SEQUENCE</scope>
    <source>
        <strain evidence="4">DSM 9485</strain>
    </source>
</reference>
<gene>
    <name evidence="4" type="ordered locus">Cagg_0112</name>
</gene>
<dbReference type="OrthoDB" id="9816357at2"/>
<dbReference type="PROSITE" id="PS50983">
    <property type="entry name" value="FE_B12_PBP"/>
    <property type="match status" value="1"/>
</dbReference>
<dbReference type="PANTHER" id="PTHR30535">
    <property type="entry name" value="VITAMIN B12-BINDING PROTEIN"/>
    <property type="match status" value="1"/>
</dbReference>
<organism evidence="4 5">
    <name type="scientific">Chloroflexus aggregans (strain MD-66 / DSM 9485)</name>
    <dbReference type="NCBI Taxonomy" id="326427"/>
    <lineage>
        <taxon>Bacteria</taxon>
        <taxon>Bacillati</taxon>
        <taxon>Chloroflexota</taxon>
        <taxon>Chloroflexia</taxon>
        <taxon>Chloroflexales</taxon>
        <taxon>Chloroflexineae</taxon>
        <taxon>Chloroflexaceae</taxon>
        <taxon>Chloroflexus</taxon>
    </lineage>
</organism>
<dbReference type="InterPro" id="IPR002491">
    <property type="entry name" value="ABC_transptr_periplasmic_BD"/>
</dbReference>
<dbReference type="InterPro" id="IPR050902">
    <property type="entry name" value="ABC_Transporter_SBP"/>
</dbReference>
<accession>B8GC90</accession>
<evidence type="ECO:0000256" key="1">
    <source>
        <dbReference type="ARBA" id="ARBA00008814"/>
    </source>
</evidence>
<proteinExistence type="inferred from homology"/>
<evidence type="ECO:0000313" key="4">
    <source>
        <dbReference type="EMBL" id="ACL23064.1"/>
    </source>
</evidence>
<dbReference type="PANTHER" id="PTHR30535:SF35">
    <property type="entry name" value="PERIPLASMIC BINDING PROTEIN"/>
    <property type="match status" value="1"/>
</dbReference>
<sequence length="260" mass="28133">MRFSDALGRQFELPAPPRRIISLVPSMTEWLFSVGAGERVVAVTDYCVEPAAAIAHLPRVRGTKNPDRAAIISLQPDLVIAEQEENRERDVRALSEAGINVYVTAIRSVADAVKQLAALAAVLDVTPAAAPMLAAMEAAIAVPPPPTRRVLALIWRDPWMAVGQATYAGDVLRLSGGINVAAELPGRYPRATLAEFLAFDPEVILLPSEPYPFSERDLPAFAEVTGRCRLAFCDGMALTWPGPRTVTALTTFRHLLEDAL</sequence>
<protein>
    <submittedName>
        <fullName evidence="4">Periplasmic binding protein</fullName>
    </submittedName>
</protein>
<dbReference type="SUPFAM" id="SSF53807">
    <property type="entry name" value="Helical backbone' metal receptor"/>
    <property type="match status" value="1"/>
</dbReference>
<dbReference type="Proteomes" id="UP000002508">
    <property type="component" value="Chromosome"/>
</dbReference>
<dbReference type="HOGENOM" id="CLU_038034_2_7_0"/>
<evidence type="ECO:0000256" key="2">
    <source>
        <dbReference type="ARBA" id="ARBA00022729"/>
    </source>
</evidence>
<keyword evidence="5" id="KW-1185">Reference proteome</keyword>
<dbReference type="AlphaFoldDB" id="B8GC90"/>
<feature type="domain" description="Fe/B12 periplasmic-binding" evidence="3">
    <location>
        <begin position="19"/>
        <end position="260"/>
    </location>
</feature>
<keyword evidence="2" id="KW-0732">Signal</keyword>
<comment type="similarity">
    <text evidence="1">Belongs to the bacterial solute-binding protein 8 family.</text>
</comment>
<dbReference type="Pfam" id="PF01497">
    <property type="entry name" value="Peripla_BP_2"/>
    <property type="match status" value="1"/>
</dbReference>
<dbReference type="Gene3D" id="3.40.50.1980">
    <property type="entry name" value="Nitrogenase molybdenum iron protein domain"/>
    <property type="match status" value="2"/>
</dbReference>
<dbReference type="KEGG" id="cag:Cagg_0112"/>
<name>B8GC90_CHLAD</name>
<evidence type="ECO:0000313" key="5">
    <source>
        <dbReference type="Proteomes" id="UP000002508"/>
    </source>
</evidence>
<evidence type="ECO:0000259" key="3">
    <source>
        <dbReference type="PROSITE" id="PS50983"/>
    </source>
</evidence>